<dbReference type="PANTHER" id="PTHR18964">
    <property type="entry name" value="ROK (REPRESSOR, ORF, KINASE) FAMILY"/>
    <property type="match status" value="1"/>
</dbReference>
<dbReference type="InterPro" id="IPR000835">
    <property type="entry name" value="HTH_MarR-typ"/>
</dbReference>
<dbReference type="SUPFAM" id="SSF46785">
    <property type="entry name" value="Winged helix' DNA-binding domain"/>
    <property type="match status" value="1"/>
</dbReference>
<protein>
    <submittedName>
        <fullName evidence="4">ROK family transcriptional regulator</fullName>
    </submittedName>
</protein>
<evidence type="ECO:0000259" key="3">
    <source>
        <dbReference type="Pfam" id="PF12802"/>
    </source>
</evidence>
<reference evidence="4" key="1">
    <citation type="submission" date="2024-06" db="EMBL/GenBank/DDBJ databases">
        <title>Methylostella associata gen. nov., sp. nov., a novel Ancalomicrobiaceae-affiliated facultatively methylotrophic bacteria that feed on methanotrophs of the genus Methylococcus.</title>
        <authorList>
            <person name="Saltykova V."/>
            <person name="Danilova O.V."/>
            <person name="Oshkin I.Y."/>
            <person name="Belova S.E."/>
            <person name="Pimenov N.V."/>
            <person name="Dedysh S.N."/>
        </authorList>
    </citation>
    <scope>NUCLEOTIDE SEQUENCE</scope>
    <source>
        <strain evidence="4">S20</strain>
    </source>
</reference>
<dbReference type="Pfam" id="PF00480">
    <property type="entry name" value="ROK"/>
    <property type="match status" value="1"/>
</dbReference>
<dbReference type="InterPro" id="IPR000600">
    <property type="entry name" value="ROK"/>
</dbReference>
<accession>A0AAU7X662</accession>
<dbReference type="InterPro" id="IPR043129">
    <property type="entry name" value="ATPase_NBD"/>
</dbReference>
<comment type="similarity">
    <text evidence="1">Belongs to the ROK (NagC/XylR) family.</text>
</comment>
<dbReference type="InterPro" id="IPR036390">
    <property type="entry name" value="WH_DNA-bd_sf"/>
</dbReference>
<dbReference type="RefSeq" id="WP_407048444.1">
    <property type="nucleotide sequence ID" value="NZ_CP158568.1"/>
</dbReference>
<dbReference type="GO" id="GO:0003700">
    <property type="term" value="F:DNA-binding transcription factor activity"/>
    <property type="evidence" value="ECO:0007669"/>
    <property type="project" value="InterPro"/>
</dbReference>
<organism evidence="4">
    <name type="scientific">Methyloraptor flagellatus</name>
    <dbReference type="NCBI Taxonomy" id="3162530"/>
    <lineage>
        <taxon>Bacteria</taxon>
        <taxon>Pseudomonadati</taxon>
        <taxon>Pseudomonadota</taxon>
        <taxon>Alphaproteobacteria</taxon>
        <taxon>Hyphomicrobiales</taxon>
        <taxon>Ancalomicrobiaceae</taxon>
        <taxon>Methyloraptor</taxon>
    </lineage>
</organism>
<feature type="region of interest" description="Disordered" evidence="2">
    <location>
        <begin position="1"/>
        <end position="24"/>
    </location>
</feature>
<evidence type="ECO:0000256" key="2">
    <source>
        <dbReference type="SAM" id="MobiDB-lite"/>
    </source>
</evidence>
<name>A0AAU7X662_9HYPH</name>
<dbReference type="Pfam" id="PF12802">
    <property type="entry name" value="MarR_2"/>
    <property type="match status" value="1"/>
</dbReference>
<dbReference type="Gene3D" id="1.10.10.10">
    <property type="entry name" value="Winged helix-like DNA-binding domain superfamily/Winged helix DNA-binding domain"/>
    <property type="match status" value="1"/>
</dbReference>
<gene>
    <name evidence="4" type="ORF">ABS361_14740</name>
</gene>
<feature type="domain" description="HTH marR-type" evidence="3">
    <location>
        <begin position="34"/>
        <end position="79"/>
    </location>
</feature>
<dbReference type="KEGG" id="mflg:ABS361_14740"/>
<evidence type="ECO:0000256" key="1">
    <source>
        <dbReference type="ARBA" id="ARBA00006479"/>
    </source>
</evidence>
<dbReference type="SUPFAM" id="SSF53067">
    <property type="entry name" value="Actin-like ATPase domain"/>
    <property type="match status" value="1"/>
</dbReference>
<dbReference type="EMBL" id="CP158568">
    <property type="protein sequence ID" value="XBY43344.1"/>
    <property type="molecule type" value="Genomic_DNA"/>
</dbReference>
<dbReference type="CDD" id="cd23763">
    <property type="entry name" value="ASKHA_ATPase_ROK"/>
    <property type="match status" value="1"/>
</dbReference>
<proteinExistence type="inferred from homology"/>
<sequence length="409" mass="43650">MSMASGPSGEGRFRPGDPVRGTSQSGVRLYNERLVLSLVRRHRALPKAELARLTGLSPQTATVIVNQLEADGLLRKEEPMRGRVGQPSVPFSLNPEGAYAYGLKVGRRSADLVLVGFDGKLVQRAHTTYAYPLPERLIAFARDSVARMDATLTEAQLDRVVGLGIGTPHELWNWAYEVGSPPGALEVWRRTDLRADLAETLGRPVYVCNDATAACAAELVFGEHGGVLDFLYLFIGSFAGGGLVLNGTLVPGRAGNAAALGSMPVPDGAGGVQQLIRTASLYKLEERLTAAGRTTGWLWEDPDAWEEAEAELEAWIAEAAQSLAFTVTAATAVLDVQAVVLDGAFPARVRDRLVEAVAAALDRFDRQGLSPVSVLPGSIGARAREIGAGCLPLLANFAVDREVLFKETP</sequence>
<dbReference type="PANTHER" id="PTHR18964:SF149">
    <property type="entry name" value="BIFUNCTIONAL UDP-N-ACETYLGLUCOSAMINE 2-EPIMERASE_N-ACETYLMANNOSAMINE KINASE"/>
    <property type="match status" value="1"/>
</dbReference>
<dbReference type="InterPro" id="IPR036388">
    <property type="entry name" value="WH-like_DNA-bd_sf"/>
</dbReference>
<dbReference type="AlphaFoldDB" id="A0AAU7X662"/>
<evidence type="ECO:0000313" key="4">
    <source>
        <dbReference type="EMBL" id="XBY43344.1"/>
    </source>
</evidence>
<dbReference type="Gene3D" id="3.30.420.40">
    <property type="match status" value="2"/>
</dbReference>